<dbReference type="AlphaFoldDB" id="A0AAN7AIS8"/>
<protein>
    <submittedName>
        <fullName evidence="2">Uncharacterized protein</fullName>
    </submittedName>
</protein>
<proteinExistence type="predicted"/>
<feature type="region of interest" description="Disordered" evidence="1">
    <location>
        <begin position="418"/>
        <end position="449"/>
    </location>
</feature>
<feature type="compositionally biased region" description="Basic and acidic residues" evidence="1">
    <location>
        <begin position="422"/>
        <end position="449"/>
    </location>
</feature>
<sequence length="449" mass="51315">MKPRPSTPTSAPKEEIQAIRRQRDRLQKARHQNKTSVSEDDPVNVSFGQVPAPPSTPPPEPPKIGSPPVVWSQPETALVGACWYEAPGTLDGIPVNALPDSGSTVNALSEDFVRRSKIPVTSTKKELINLLGGHKVESVGYVTAEFKFDGTASVFQRVFHVLRQNPYDVILGKSFLIETRTLTEFLHSRIVTSIRPCVKKGNRLFILGESTKEKTHIRCTVNGSAALAFPDLGSELMLVSGDFARWNKLKVHSEAEHRREVKLINGSTMWTDGMVLNATLEFDIPPYSSLQSLDYKRYLDFIASFLPGSNDWTHKAPFICDLHVIEDLPHDIILSGEFIVKNEVFTKFESLFCDSMTAPQEEALMFIRKHQSEISWYRRWWNRQSLKKSPAHSHRTSTWEERWGMEEERRIKADWMISQLSEPRRTQEHSKEKQLRAEWDRKNPRERSA</sequence>
<gene>
    <name evidence="2" type="ORF">QBC35DRAFT_463116</name>
</gene>
<dbReference type="SUPFAM" id="SSF50630">
    <property type="entry name" value="Acid proteases"/>
    <property type="match status" value="1"/>
</dbReference>
<evidence type="ECO:0000256" key="1">
    <source>
        <dbReference type="SAM" id="MobiDB-lite"/>
    </source>
</evidence>
<dbReference type="CDD" id="cd00303">
    <property type="entry name" value="retropepsin_like"/>
    <property type="match status" value="2"/>
</dbReference>
<feature type="compositionally biased region" description="Pro residues" evidence="1">
    <location>
        <begin position="51"/>
        <end position="65"/>
    </location>
</feature>
<feature type="compositionally biased region" description="Basic residues" evidence="1">
    <location>
        <begin position="20"/>
        <end position="33"/>
    </location>
</feature>
<keyword evidence="3" id="KW-1185">Reference proteome</keyword>
<reference evidence="2" key="2">
    <citation type="submission" date="2023-05" db="EMBL/GenBank/DDBJ databases">
        <authorList>
            <consortium name="Lawrence Berkeley National Laboratory"/>
            <person name="Steindorff A."/>
            <person name="Hensen N."/>
            <person name="Bonometti L."/>
            <person name="Westerberg I."/>
            <person name="Brannstrom I.O."/>
            <person name="Guillou S."/>
            <person name="Cros-Aarteil S."/>
            <person name="Calhoun S."/>
            <person name="Haridas S."/>
            <person name="Kuo A."/>
            <person name="Mondo S."/>
            <person name="Pangilinan J."/>
            <person name="Riley R."/>
            <person name="Labutti K."/>
            <person name="Andreopoulos B."/>
            <person name="Lipzen A."/>
            <person name="Chen C."/>
            <person name="Yanf M."/>
            <person name="Daum C."/>
            <person name="Ng V."/>
            <person name="Clum A."/>
            <person name="Ohm R."/>
            <person name="Martin F."/>
            <person name="Silar P."/>
            <person name="Natvig D."/>
            <person name="Lalanne C."/>
            <person name="Gautier V."/>
            <person name="Ament-Velasquez S.L."/>
            <person name="Kruys A."/>
            <person name="Hutchinson M.I."/>
            <person name="Powell A.J."/>
            <person name="Barry K."/>
            <person name="Miller A.N."/>
            <person name="Grigoriev I.V."/>
            <person name="Debuchy R."/>
            <person name="Gladieux P."/>
            <person name="Thoren M.H."/>
            <person name="Johannesson H."/>
        </authorList>
    </citation>
    <scope>NUCLEOTIDE SEQUENCE</scope>
    <source>
        <strain evidence="2">PSN309</strain>
    </source>
</reference>
<comment type="caution">
    <text evidence="2">The sequence shown here is derived from an EMBL/GenBank/DDBJ whole genome shotgun (WGS) entry which is preliminary data.</text>
</comment>
<dbReference type="Proteomes" id="UP001302126">
    <property type="component" value="Unassembled WGS sequence"/>
</dbReference>
<accession>A0AAN7AIS8</accession>
<dbReference type="Pfam" id="PF13650">
    <property type="entry name" value="Asp_protease_2"/>
    <property type="match status" value="1"/>
</dbReference>
<reference evidence="2" key="1">
    <citation type="journal article" date="2023" name="Mol. Phylogenet. Evol.">
        <title>Genome-scale phylogeny and comparative genomics of the fungal order Sordariales.</title>
        <authorList>
            <person name="Hensen N."/>
            <person name="Bonometti L."/>
            <person name="Westerberg I."/>
            <person name="Brannstrom I.O."/>
            <person name="Guillou S."/>
            <person name="Cros-Aarteil S."/>
            <person name="Calhoun S."/>
            <person name="Haridas S."/>
            <person name="Kuo A."/>
            <person name="Mondo S."/>
            <person name="Pangilinan J."/>
            <person name="Riley R."/>
            <person name="LaButti K."/>
            <person name="Andreopoulos B."/>
            <person name="Lipzen A."/>
            <person name="Chen C."/>
            <person name="Yan M."/>
            <person name="Daum C."/>
            <person name="Ng V."/>
            <person name="Clum A."/>
            <person name="Steindorff A."/>
            <person name="Ohm R.A."/>
            <person name="Martin F."/>
            <person name="Silar P."/>
            <person name="Natvig D.O."/>
            <person name="Lalanne C."/>
            <person name="Gautier V."/>
            <person name="Ament-Velasquez S.L."/>
            <person name="Kruys A."/>
            <person name="Hutchinson M.I."/>
            <person name="Powell A.J."/>
            <person name="Barry K."/>
            <person name="Miller A.N."/>
            <person name="Grigoriev I.V."/>
            <person name="Debuchy R."/>
            <person name="Gladieux P."/>
            <person name="Hiltunen Thoren M."/>
            <person name="Johannesson H."/>
        </authorList>
    </citation>
    <scope>NUCLEOTIDE SEQUENCE</scope>
    <source>
        <strain evidence="2">PSN309</strain>
    </source>
</reference>
<dbReference type="Gene3D" id="2.40.70.10">
    <property type="entry name" value="Acid Proteases"/>
    <property type="match status" value="2"/>
</dbReference>
<dbReference type="InterPro" id="IPR021109">
    <property type="entry name" value="Peptidase_aspartic_dom_sf"/>
</dbReference>
<name>A0AAN7AIS8_9PEZI</name>
<feature type="region of interest" description="Disordered" evidence="1">
    <location>
        <begin position="1"/>
        <end position="67"/>
    </location>
</feature>
<evidence type="ECO:0000313" key="2">
    <source>
        <dbReference type="EMBL" id="KAK4188184.1"/>
    </source>
</evidence>
<dbReference type="EMBL" id="MU864391">
    <property type="protein sequence ID" value="KAK4188184.1"/>
    <property type="molecule type" value="Genomic_DNA"/>
</dbReference>
<organism evidence="2 3">
    <name type="scientific">Podospora australis</name>
    <dbReference type="NCBI Taxonomy" id="1536484"/>
    <lineage>
        <taxon>Eukaryota</taxon>
        <taxon>Fungi</taxon>
        <taxon>Dikarya</taxon>
        <taxon>Ascomycota</taxon>
        <taxon>Pezizomycotina</taxon>
        <taxon>Sordariomycetes</taxon>
        <taxon>Sordariomycetidae</taxon>
        <taxon>Sordariales</taxon>
        <taxon>Podosporaceae</taxon>
        <taxon>Podospora</taxon>
    </lineage>
</organism>
<evidence type="ECO:0000313" key="3">
    <source>
        <dbReference type="Proteomes" id="UP001302126"/>
    </source>
</evidence>